<gene>
    <name evidence="2" type="ORF">OBE_06845</name>
</gene>
<dbReference type="AlphaFoldDB" id="K1TB19"/>
<name>K1TB19_9ZZZZ</name>
<reference evidence="2" key="1">
    <citation type="journal article" date="2013" name="Environ. Microbiol.">
        <title>Microbiota from the distal guts of lean and obese adolescents exhibit partial functional redundancy besides clear differences in community structure.</title>
        <authorList>
            <person name="Ferrer M."/>
            <person name="Ruiz A."/>
            <person name="Lanza F."/>
            <person name="Haange S.B."/>
            <person name="Oberbach A."/>
            <person name="Till H."/>
            <person name="Bargiela R."/>
            <person name="Campoy C."/>
            <person name="Segura M.T."/>
            <person name="Richter M."/>
            <person name="von Bergen M."/>
            <person name="Seifert J."/>
            <person name="Suarez A."/>
        </authorList>
    </citation>
    <scope>NUCLEOTIDE SEQUENCE</scope>
</reference>
<evidence type="ECO:0000256" key="1">
    <source>
        <dbReference type="SAM" id="MobiDB-lite"/>
    </source>
</evidence>
<feature type="region of interest" description="Disordered" evidence="1">
    <location>
        <begin position="1"/>
        <end position="29"/>
    </location>
</feature>
<protein>
    <submittedName>
        <fullName evidence="2">Uncharacterized protein</fullName>
    </submittedName>
</protein>
<comment type="caution">
    <text evidence="2">The sequence shown here is derived from an EMBL/GenBank/DDBJ whole genome shotgun (WGS) entry which is preliminary data.</text>
</comment>
<accession>K1TB19</accession>
<feature type="non-terminal residue" evidence="2">
    <location>
        <position position="1"/>
    </location>
</feature>
<proteinExistence type="predicted"/>
<evidence type="ECO:0000313" key="2">
    <source>
        <dbReference type="EMBL" id="EKC64644.1"/>
    </source>
</evidence>
<organism evidence="2">
    <name type="scientific">human gut metagenome</name>
    <dbReference type="NCBI Taxonomy" id="408170"/>
    <lineage>
        <taxon>unclassified sequences</taxon>
        <taxon>metagenomes</taxon>
        <taxon>organismal metagenomes</taxon>
    </lineage>
</organism>
<sequence length="29" mass="2896">DGVGGATGSSKEHTDKSLEMCGSEVQKGT</sequence>
<dbReference type="EMBL" id="AJWZ01004720">
    <property type="protein sequence ID" value="EKC64644.1"/>
    <property type="molecule type" value="Genomic_DNA"/>
</dbReference>